<reference evidence="16 17" key="1">
    <citation type="submission" date="2019-07" db="EMBL/GenBank/DDBJ databases">
        <title>New species of Amycolatopsis and Streptomyces.</title>
        <authorList>
            <person name="Duangmal K."/>
            <person name="Teo W.F.A."/>
            <person name="Lipun K."/>
        </authorList>
    </citation>
    <scope>NUCLEOTIDE SEQUENCE [LARGE SCALE GENOMIC DNA]</scope>
    <source>
        <strain evidence="16 17">JCM 30562</strain>
    </source>
</reference>
<keyword evidence="7" id="KW-0808">Transferase</keyword>
<dbReference type="Gene3D" id="3.30.470.20">
    <property type="entry name" value="ATP-grasp fold, B domain"/>
    <property type="match status" value="1"/>
</dbReference>
<organism evidence="16 17">
    <name type="scientific">Amycolatopsis acidiphila</name>
    <dbReference type="NCBI Taxonomy" id="715473"/>
    <lineage>
        <taxon>Bacteria</taxon>
        <taxon>Bacillati</taxon>
        <taxon>Actinomycetota</taxon>
        <taxon>Actinomycetes</taxon>
        <taxon>Pseudonocardiales</taxon>
        <taxon>Pseudonocardiaceae</taxon>
        <taxon>Amycolatopsis</taxon>
    </lineage>
</organism>
<evidence type="ECO:0000256" key="6">
    <source>
        <dbReference type="ARBA" id="ARBA00021623"/>
    </source>
</evidence>
<dbReference type="Pfam" id="PF01326">
    <property type="entry name" value="PPDK_N"/>
    <property type="match status" value="1"/>
</dbReference>
<sequence>MSGQVLGLDELDCGTAVAIGGPKIGRLVELRAAGITVPHGFVLGATAYRRHCVNSGLDLIIDKVLGQLPPAPSVRQLDAASAEIRRAFLRAPMSPELISSVTEAYQNLCARHGPGNIPVAVRSSAAGEDGGQASFAGIFDTSLGIVGTRRLQEAVRDCWASLFTPRALSYRRERGITHQDMPMAVGVLELIPARASGVAFSAHPVTGRTDRIVIEGSWGWGEVVVQGHVIPDHAEVAKSDLRVLRYHIARKEVMSDLDLASGRIVSRPVPQHLRETRVADSDEVAVIAATVRRIEEHYGCPVDVEWVISRDRQAGAPVHIVQARPITTPVTESASLPRTGWDPVAFAFGMPPQLEVPWLRRTR</sequence>
<evidence type="ECO:0000256" key="2">
    <source>
        <dbReference type="ARBA" id="ARBA00002988"/>
    </source>
</evidence>
<dbReference type="EMBL" id="VJZA01000024">
    <property type="protein sequence ID" value="TVT21699.1"/>
    <property type="molecule type" value="Genomic_DNA"/>
</dbReference>
<dbReference type="InterPro" id="IPR002192">
    <property type="entry name" value="PPDK_AMP/ATP-bd"/>
</dbReference>
<evidence type="ECO:0000256" key="13">
    <source>
        <dbReference type="ARBA" id="ARBA00033470"/>
    </source>
</evidence>
<dbReference type="InterPro" id="IPR006319">
    <property type="entry name" value="PEP_synth"/>
</dbReference>
<evidence type="ECO:0000256" key="7">
    <source>
        <dbReference type="ARBA" id="ARBA00022679"/>
    </source>
</evidence>
<dbReference type="GO" id="GO:0005524">
    <property type="term" value="F:ATP binding"/>
    <property type="evidence" value="ECO:0007669"/>
    <property type="project" value="UniProtKB-KW"/>
</dbReference>
<dbReference type="AlphaFoldDB" id="A0A558ABQ4"/>
<dbReference type="Gene3D" id="3.30.1490.20">
    <property type="entry name" value="ATP-grasp fold, A domain"/>
    <property type="match status" value="1"/>
</dbReference>
<dbReference type="EC" id="2.7.9.2" evidence="5"/>
<name>A0A558ABQ4_9PSEU</name>
<dbReference type="RefSeq" id="WP_144639162.1">
    <property type="nucleotide sequence ID" value="NZ_BNAX01000039.1"/>
</dbReference>
<evidence type="ECO:0000313" key="16">
    <source>
        <dbReference type="EMBL" id="TVT21699.1"/>
    </source>
</evidence>
<dbReference type="SUPFAM" id="SSF56059">
    <property type="entry name" value="Glutathione synthetase ATP-binding domain-like"/>
    <property type="match status" value="1"/>
</dbReference>
<keyword evidence="8" id="KW-0479">Metal-binding</keyword>
<feature type="domain" description="Pyruvate phosphate dikinase AMP/ATP-binding" evidence="15">
    <location>
        <begin position="21"/>
        <end position="329"/>
    </location>
</feature>
<evidence type="ECO:0000256" key="8">
    <source>
        <dbReference type="ARBA" id="ARBA00022723"/>
    </source>
</evidence>
<evidence type="ECO:0000259" key="15">
    <source>
        <dbReference type="Pfam" id="PF01326"/>
    </source>
</evidence>
<evidence type="ECO:0000256" key="9">
    <source>
        <dbReference type="ARBA" id="ARBA00022741"/>
    </source>
</evidence>
<evidence type="ECO:0000256" key="14">
    <source>
        <dbReference type="ARBA" id="ARBA00047700"/>
    </source>
</evidence>
<comment type="function">
    <text evidence="2">Catalyzes the phosphorylation of pyruvate to phosphoenolpyruvate.</text>
</comment>
<evidence type="ECO:0000256" key="1">
    <source>
        <dbReference type="ARBA" id="ARBA00001946"/>
    </source>
</evidence>
<evidence type="ECO:0000256" key="4">
    <source>
        <dbReference type="ARBA" id="ARBA00007837"/>
    </source>
</evidence>
<comment type="cofactor">
    <cofactor evidence="1">
        <name>Mg(2+)</name>
        <dbReference type="ChEBI" id="CHEBI:18420"/>
    </cofactor>
</comment>
<protein>
    <recommendedName>
        <fullName evidence="6">Phosphoenolpyruvate synthase</fullName>
        <ecNumber evidence="5">2.7.9.2</ecNumber>
    </recommendedName>
    <alternativeName>
        <fullName evidence="13">Pyruvate, water dikinase</fullName>
    </alternativeName>
</protein>
<evidence type="ECO:0000256" key="10">
    <source>
        <dbReference type="ARBA" id="ARBA00022777"/>
    </source>
</evidence>
<keyword evidence="9" id="KW-0547">Nucleotide-binding</keyword>
<dbReference type="PANTHER" id="PTHR43030:SF1">
    <property type="entry name" value="PHOSPHOENOLPYRUVATE SYNTHASE"/>
    <property type="match status" value="1"/>
</dbReference>
<comment type="similarity">
    <text evidence="4">Belongs to the PEP-utilizing enzyme family.</text>
</comment>
<evidence type="ECO:0000256" key="12">
    <source>
        <dbReference type="ARBA" id="ARBA00022842"/>
    </source>
</evidence>
<comment type="pathway">
    <text evidence="3">Carbohydrate biosynthesis; gluconeogenesis.</text>
</comment>
<dbReference type="OrthoDB" id="9765468at2"/>
<keyword evidence="10 16" id="KW-0418">Kinase</keyword>
<evidence type="ECO:0000256" key="11">
    <source>
        <dbReference type="ARBA" id="ARBA00022840"/>
    </source>
</evidence>
<dbReference type="GO" id="GO:0046872">
    <property type="term" value="F:metal ion binding"/>
    <property type="evidence" value="ECO:0007669"/>
    <property type="project" value="UniProtKB-KW"/>
</dbReference>
<evidence type="ECO:0000313" key="17">
    <source>
        <dbReference type="Proteomes" id="UP000318578"/>
    </source>
</evidence>
<keyword evidence="16" id="KW-0670">Pyruvate</keyword>
<evidence type="ECO:0000256" key="5">
    <source>
        <dbReference type="ARBA" id="ARBA00011996"/>
    </source>
</evidence>
<dbReference type="Proteomes" id="UP000318578">
    <property type="component" value="Unassembled WGS sequence"/>
</dbReference>
<dbReference type="GO" id="GO:0008986">
    <property type="term" value="F:pyruvate, water dikinase activity"/>
    <property type="evidence" value="ECO:0007669"/>
    <property type="project" value="UniProtKB-EC"/>
</dbReference>
<keyword evidence="11" id="KW-0067">ATP-binding</keyword>
<accession>A0A558ABQ4</accession>
<keyword evidence="17" id="KW-1185">Reference proteome</keyword>
<gene>
    <name evidence="16" type="ORF">FNH06_16210</name>
</gene>
<dbReference type="PANTHER" id="PTHR43030">
    <property type="entry name" value="PHOSPHOENOLPYRUVATE SYNTHASE"/>
    <property type="match status" value="1"/>
</dbReference>
<dbReference type="GO" id="GO:0006094">
    <property type="term" value="P:gluconeogenesis"/>
    <property type="evidence" value="ECO:0007669"/>
    <property type="project" value="UniProtKB-UniPathway"/>
</dbReference>
<evidence type="ECO:0000256" key="3">
    <source>
        <dbReference type="ARBA" id="ARBA00004742"/>
    </source>
</evidence>
<dbReference type="UniPathway" id="UPA00138"/>
<dbReference type="InterPro" id="IPR013815">
    <property type="entry name" value="ATP_grasp_subdomain_1"/>
</dbReference>
<comment type="catalytic activity">
    <reaction evidence="14">
        <text>pyruvate + ATP + H2O = phosphoenolpyruvate + AMP + phosphate + 2 H(+)</text>
        <dbReference type="Rhea" id="RHEA:11364"/>
        <dbReference type="ChEBI" id="CHEBI:15361"/>
        <dbReference type="ChEBI" id="CHEBI:15377"/>
        <dbReference type="ChEBI" id="CHEBI:15378"/>
        <dbReference type="ChEBI" id="CHEBI:30616"/>
        <dbReference type="ChEBI" id="CHEBI:43474"/>
        <dbReference type="ChEBI" id="CHEBI:58702"/>
        <dbReference type="ChEBI" id="CHEBI:456215"/>
        <dbReference type="EC" id="2.7.9.2"/>
    </reaction>
</comment>
<proteinExistence type="inferred from homology"/>
<keyword evidence="12" id="KW-0460">Magnesium</keyword>
<comment type="caution">
    <text evidence="16">The sequence shown here is derived from an EMBL/GenBank/DDBJ whole genome shotgun (WGS) entry which is preliminary data.</text>
</comment>